<dbReference type="Gene3D" id="1.10.1200.10">
    <property type="entry name" value="ACP-like"/>
    <property type="match status" value="2"/>
</dbReference>
<dbReference type="Pfam" id="PF13193">
    <property type="entry name" value="AMP-binding_C"/>
    <property type="match status" value="2"/>
</dbReference>
<dbReference type="SUPFAM" id="SSF47336">
    <property type="entry name" value="ACP-like"/>
    <property type="match status" value="2"/>
</dbReference>
<feature type="domain" description="Carrier" evidence="5">
    <location>
        <begin position="739"/>
        <end position="816"/>
    </location>
</feature>
<dbReference type="GO" id="GO:0044550">
    <property type="term" value="P:secondary metabolite biosynthetic process"/>
    <property type="evidence" value="ECO:0007669"/>
    <property type="project" value="TreeGrafter"/>
</dbReference>
<organism evidence="6 7">
    <name type="scientific">Streptomyces subrutilus</name>
    <dbReference type="NCBI Taxonomy" id="36818"/>
    <lineage>
        <taxon>Bacteria</taxon>
        <taxon>Bacillati</taxon>
        <taxon>Actinomycetota</taxon>
        <taxon>Actinomycetes</taxon>
        <taxon>Kitasatosporales</taxon>
        <taxon>Streptomycetaceae</taxon>
        <taxon>Streptomyces</taxon>
    </lineage>
</organism>
<dbReference type="FunFam" id="3.40.50.980:FF:000001">
    <property type="entry name" value="Non-ribosomal peptide synthetase"/>
    <property type="match status" value="1"/>
</dbReference>
<dbReference type="Gene3D" id="3.30.559.10">
    <property type="entry name" value="Chloramphenicol acetyltransferase-like domain"/>
    <property type="match status" value="2"/>
</dbReference>
<dbReference type="PROSITE" id="PS00455">
    <property type="entry name" value="AMP_BINDING"/>
    <property type="match status" value="2"/>
</dbReference>
<dbReference type="PANTHER" id="PTHR45527:SF1">
    <property type="entry name" value="FATTY ACID SYNTHASE"/>
    <property type="match status" value="1"/>
</dbReference>
<reference evidence="6 7" key="1">
    <citation type="submission" date="2016-08" db="EMBL/GenBank/DDBJ databases">
        <title>The complete genome of Streptomyces subrutilus 10-1-1.</title>
        <authorList>
            <person name="Chen X."/>
        </authorList>
    </citation>
    <scope>NUCLEOTIDE SEQUENCE [LARGE SCALE GENOMIC DNA]</scope>
    <source>
        <strain evidence="6 7">10-1-1</strain>
    </source>
</reference>
<dbReference type="GO" id="GO:0031177">
    <property type="term" value="F:phosphopantetheine binding"/>
    <property type="evidence" value="ECO:0007669"/>
    <property type="project" value="InterPro"/>
</dbReference>
<evidence type="ECO:0000256" key="2">
    <source>
        <dbReference type="ARBA" id="ARBA00022450"/>
    </source>
</evidence>
<dbReference type="InterPro" id="IPR020806">
    <property type="entry name" value="PKS_PP-bd"/>
</dbReference>
<dbReference type="SUPFAM" id="SSF52777">
    <property type="entry name" value="CoA-dependent acyltransferases"/>
    <property type="match status" value="4"/>
</dbReference>
<dbReference type="PROSITE" id="PS50075">
    <property type="entry name" value="CARRIER"/>
    <property type="match status" value="2"/>
</dbReference>
<dbReference type="InterPro" id="IPR025110">
    <property type="entry name" value="AMP-bd_C"/>
</dbReference>
<dbReference type="InterPro" id="IPR020845">
    <property type="entry name" value="AMP-binding_CS"/>
</dbReference>
<dbReference type="GO" id="GO:0043041">
    <property type="term" value="P:amino acid activation for nonribosomal peptide biosynthetic process"/>
    <property type="evidence" value="ECO:0007669"/>
    <property type="project" value="TreeGrafter"/>
</dbReference>
<dbReference type="InterPro" id="IPR042099">
    <property type="entry name" value="ANL_N_sf"/>
</dbReference>
<dbReference type="GO" id="GO:0008610">
    <property type="term" value="P:lipid biosynthetic process"/>
    <property type="evidence" value="ECO:0007669"/>
    <property type="project" value="UniProtKB-ARBA"/>
</dbReference>
<keyword evidence="7" id="KW-1185">Reference proteome</keyword>
<dbReference type="Pfam" id="PF00550">
    <property type="entry name" value="PP-binding"/>
    <property type="match status" value="2"/>
</dbReference>
<comment type="cofactor">
    <cofactor evidence="1">
        <name>pantetheine 4'-phosphate</name>
        <dbReference type="ChEBI" id="CHEBI:47942"/>
    </cofactor>
</comment>
<dbReference type="InterPro" id="IPR001242">
    <property type="entry name" value="Condensation_dom"/>
</dbReference>
<dbReference type="Gene3D" id="3.40.50.980">
    <property type="match status" value="2"/>
</dbReference>
<feature type="compositionally biased region" description="Low complexity" evidence="4">
    <location>
        <begin position="340"/>
        <end position="359"/>
    </location>
</feature>
<feature type="region of interest" description="Disordered" evidence="4">
    <location>
        <begin position="340"/>
        <end position="364"/>
    </location>
</feature>
<dbReference type="PROSITE" id="PS00012">
    <property type="entry name" value="PHOSPHOPANTETHEINE"/>
    <property type="match status" value="1"/>
</dbReference>
<feature type="domain" description="Carrier" evidence="5">
    <location>
        <begin position="1788"/>
        <end position="1863"/>
    </location>
</feature>
<dbReference type="SMART" id="SM00823">
    <property type="entry name" value="PKS_PP"/>
    <property type="match status" value="2"/>
</dbReference>
<dbReference type="STRING" id="36818.BGK67_33080"/>
<dbReference type="InterPro" id="IPR010071">
    <property type="entry name" value="AA_adenyl_dom"/>
</dbReference>
<dbReference type="FunFam" id="3.40.50.12780:FF:000012">
    <property type="entry name" value="Non-ribosomal peptide synthetase"/>
    <property type="match status" value="1"/>
</dbReference>
<dbReference type="Pfam" id="PF00668">
    <property type="entry name" value="Condensation"/>
    <property type="match status" value="2"/>
</dbReference>
<dbReference type="EMBL" id="MEHK01000002">
    <property type="protein sequence ID" value="OEJ22387.1"/>
    <property type="molecule type" value="Genomic_DNA"/>
</dbReference>
<dbReference type="Gene3D" id="3.40.50.12780">
    <property type="entry name" value="N-terminal domain of ligase-like"/>
    <property type="match status" value="1"/>
</dbReference>
<dbReference type="PANTHER" id="PTHR45527">
    <property type="entry name" value="NONRIBOSOMAL PEPTIDE SYNTHETASE"/>
    <property type="match status" value="1"/>
</dbReference>
<feature type="region of interest" description="Disordered" evidence="4">
    <location>
        <begin position="1858"/>
        <end position="1893"/>
    </location>
</feature>
<evidence type="ECO:0000256" key="4">
    <source>
        <dbReference type="SAM" id="MobiDB-lite"/>
    </source>
</evidence>
<evidence type="ECO:0000313" key="7">
    <source>
        <dbReference type="Proteomes" id="UP000095705"/>
    </source>
</evidence>
<dbReference type="GO" id="GO:0003824">
    <property type="term" value="F:catalytic activity"/>
    <property type="evidence" value="ECO:0007669"/>
    <property type="project" value="InterPro"/>
</dbReference>
<comment type="caution">
    <text evidence="6">The sequence shown here is derived from an EMBL/GenBank/DDBJ whole genome shotgun (WGS) entry which is preliminary data.</text>
</comment>
<dbReference type="CDD" id="cd05930">
    <property type="entry name" value="A_NRPS"/>
    <property type="match status" value="2"/>
</dbReference>
<evidence type="ECO:0000313" key="6">
    <source>
        <dbReference type="EMBL" id="OEJ22387.1"/>
    </source>
</evidence>
<feature type="compositionally biased region" description="Low complexity" evidence="4">
    <location>
        <begin position="2381"/>
        <end position="2393"/>
    </location>
</feature>
<dbReference type="Gene3D" id="2.30.38.10">
    <property type="entry name" value="Luciferase, Domain 3"/>
    <property type="match status" value="1"/>
</dbReference>
<evidence type="ECO:0000256" key="1">
    <source>
        <dbReference type="ARBA" id="ARBA00001957"/>
    </source>
</evidence>
<dbReference type="Gene3D" id="3.30.300.30">
    <property type="match status" value="2"/>
</dbReference>
<dbReference type="GO" id="GO:0017000">
    <property type="term" value="P:antibiotic biosynthetic process"/>
    <property type="evidence" value="ECO:0007669"/>
    <property type="project" value="UniProtKB-ARBA"/>
</dbReference>
<dbReference type="InterPro" id="IPR009081">
    <property type="entry name" value="PP-bd_ACP"/>
</dbReference>
<proteinExistence type="predicted"/>
<evidence type="ECO:0000256" key="3">
    <source>
        <dbReference type="ARBA" id="ARBA00022553"/>
    </source>
</evidence>
<dbReference type="CDD" id="cd19531">
    <property type="entry name" value="LCL_NRPS-like"/>
    <property type="match status" value="1"/>
</dbReference>
<feature type="compositionally biased region" description="Low complexity" evidence="4">
    <location>
        <begin position="822"/>
        <end position="838"/>
    </location>
</feature>
<keyword evidence="2" id="KW-0596">Phosphopantetheine</keyword>
<dbReference type="Proteomes" id="UP000095705">
    <property type="component" value="Unassembled WGS sequence"/>
</dbReference>
<evidence type="ECO:0000259" key="5">
    <source>
        <dbReference type="PROSITE" id="PS50075"/>
    </source>
</evidence>
<keyword evidence="3" id="KW-0597">Phosphoprotein</keyword>
<dbReference type="InterPro" id="IPR000873">
    <property type="entry name" value="AMP-dep_synth/lig_dom"/>
</dbReference>
<sequence>MTGGAPEGLLLLTVAAARIALAGLTGRAGPTGPAGQGAPGRVPVVVPAFGPAAGSAARRPEFALLAPLDPAAPATSFLEALHAELEQAAARPWQDRDALSARLDAVTPGAGAGLSQLAVVCPALYGDRSPEPSAALVLRVEHAPDGGLSVGAHGTTALTGALPRCVAAVLEALAADPRRSPEDIDVLGAPLRAELLDLAALPAPAAFGATTLTGLFDEAVRRTPEAVAVTGEGRTLTYRQLADEARRAAAALSARHGIGPGDAVGVLAPRGAGLVTAFLAVLRTGAAVVPLEPRQPAARVALLARLSGAALALRAEGVGPADAELPVPVADLAGLLTDGAADGTTDATTDGTTDTTTDGAADRAEPGAPAMILFTSGSTGTPRPVAVHHDQLGHKVLTGAPALGIDARTRTAMLSAVTSDATAFQVFTTLTTGGTLVAVGDPDRLDPDALWQRVRDGEVNLVNCVPGLFSVLLRALPEDAELPLRHLLLGGDTIPRGLLPRTVGRLRIGTFANLYGPSEATVEATMFIRDGALAQRLDRVPVGRPSPGYGVFVVTPSGELAPPGVTGEIQIAGPAVAPGYRGDAEATALRFGRSPHAGDAPVFRTGDQGRWNAEGELEFLGRADGQVQIFGTRVETGEVEQTLIGHPGVVEAVVVPRTAGDGTVTLHAWYVARRGPAGSPEHAPVEAAALADWLRERLPAPMLPAGLHRLATLPLTVHGKVDRAALLALPTSPRGAVWQPVDPVERLVHDAWTEVLGRPPLSAHEDFFRAEGHSLSAVQLVATLCEGTGRPDAARVHEVFDLRTPAALAGVLRERGALPRGRAASAPAAADEAAPAPRSGNTFPASNAQRRMWLLDRMDQSPVPPYTMVEAYRLDGFVDEPRLAAAVDELVARHASLRTVLRQTPEGLTQVVLDPPTGVLRTERGTTPEEAFARACRRRFDLAEGPPAEVAWLPGAEAGGVLLFTVHHAVCDGWSFGLLMRDLLASLTGRAGDREPAPAYTEHTERLAARLAGPAGEAHRAYWRERLARLPEPLELPADRRRPAARSAAGGTVRLALGPELVHALGELCRESAATSFMGFTAALRVLLWRLCGEPDVLLGTVVAGRPDRRSAETVGLFANTVVLRTPVDTAGSFRELLAAVRTTAQEAMTHQEYPFEQLVEDLALPRDPSRNPVFDVLVETALDDSVVGADGLAVRHLPFEQPVSDFDLAFSFLDGRSGGEGELWVGYTDDLFDRDSARRMGERLVRLLTGLLARPDAPLAEIPLLPAAERRFLLDEVNETAAPFPEDRTLLDLVEEQAAAHPDRPAVVHGSTVLAFAELDARAEAVAARLREACAAGPGALVAVVTERTEWMVVSALAVLKTGAAFVPLDPEQPADRLAFALADSGALAVLADGGYHAKTAALTALPVLDPRTAAAGGAPAGLPPAPRATPRDLAYVIYTSGSTGRPKGVMIEHRGIVNTVHYRAGYYGFGPDAAVLQVPPLHFDSGVNDIFSALVAGTRVVVLGKDRLLDVEHVAEEIGRNQVTHIMLVPSLYQLMLERCAPRLASVRQIVLVGERLPEALAARHAELLPDTVLYNEYGPTEDSVWTTVHQITDPGADILIGHPIANKTVDVIDAHGDLAPIGVPGELCISGAGLARGYLGNPELTADRFTPHPLRPGRLMYRTGDRAARRPDGNLLFLGRIDDQVKIRGQRVEPGEVAAALAGHPDVRRCAVLAVPDERGEPGLVAYVVGAADPSALRAYLGARLPAAMVPGTYVEIAELPLNPNGKLDRRALPAPPRGETAPRLELSPTEERVAKVWAAVLGVPVTDPDADLFSVGGHSLTAARLAAALQEEFGVRVPLVTVFQQQTVRALAAVLDPPPPPPAADPTAPGRAAVASGPAATGPAATGPAASAATAAPTAAAVVAPGLPAGTGPVANGPAGAAARAAVPAAGVTTGTAVPAAGGPAAEPATAPDGEVLPLSRAQRRIWMAARTSPSPVALNITDAVRAGRPLDTGLLRAAVAALAERHEVLRTRVAVIGGTARQVVMDRLPDGPPLSVVRVGPADEAVAEAVTAAHSTPFTLATGPLFAVRQLTGHPDGDILVITAHHLVYDGDSAALVARDLLAAYAALEAGARPWDGRPARPYRDWVAEEAAWLEGPEAARQRAYWTRTLSGPLPRLDLPDSGSRTGAGRQGAGVVRRALPAAVLHAAAEGGSATPFTALLTAWALVLHRRSGSAEVVIGCPAGNRDRADMAEVVGCFVNALPVRLAPGEVHSTAEFLAQVRDRLAEAYDHARFPFDTTVVEIAERPAPGRRPVYDAGLSWETSERSDGGPAFLPADPAQAPLSDDLRIYAGERDGRVLLELAYDRALFTESTALELLDEVVGVLRCHPNWYLAADGRPADGPAAPHRATSRTDESDRLQPAGSVRP</sequence>
<feature type="compositionally biased region" description="Low complexity" evidence="4">
    <location>
        <begin position="1869"/>
        <end position="1893"/>
    </location>
</feature>
<dbReference type="InterPro" id="IPR023213">
    <property type="entry name" value="CAT-like_dom_sf"/>
</dbReference>
<name>A0A1E5NZZ7_9ACTN</name>
<dbReference type="SUPFAM" id="SSF56801">
    <property type="entry name" value="Acetyl-CoA synthetase-like"/>
    <property type="match status" value="2"/>
</dbReference>
<dbReference type="GO" id="GO:0005737">
    <property type="term" value="C:cytoplasm"/>
    <property type="evidence" value="ECO:0007669"/>
    <property type="project" value="TreeGrafter"/>
</dbReference>
<dbReference type="InterPro" id="IPR006162">
    <property type="entry name" value="Ppantetheine_attach_site"/>
</dbReference>
<accession>A0A1E5NZZ7</accession>
<dbReference type="InterPro" id="IPR036736">
    <property type="entry name" value="ACP-like_sf"/>
</dbReference>
<dbReference type="Pfam" id="PF00501">
    <property type="entry name" value="AMP-binding"/>
    <property type="match status" value="2"/>
</dbReference>
<dbReference type="NCBIfam" id="TIGR01733">
    <property type="entry name" value="AA-adenyl-dom"/>
    <property type="match status" value="2"/>
</dbReference>
<dbReference type="Gene3D" id="3.30.559.30">
    <property type="entry name" value="Nonribosomal peptide synthetase, condensation domain"/>
    <property type="match status" value="2"/>
</dbReference>
<dbReference type="InterPro" id="IPR045851">
    <property type="entry name" value="AMP-bd_C_sf"/>
</dbReference>
<protein>
    <recommendedName>
        <fullName evidence="5">Carrier domain-containing protein</fullName>
    </recommendedName>
</protein>
<feature type="region of interest" description="Disordered" evidence="4">
    <location>
        <begin position="2381"/>
        <end position="2412"/>
    </location>
</feature>
<gene>
    <name evidence="6" type="ORF">BGK67_33080</name>
</gene>
<feature type="region of interest" description="Disordered" evidence="4">
    <location>
        <begin position="822"/>
        <end position="845"/>
    </location>
</feature>